<dbReference type="Gene3D" id="3.30.870.10">
    <property type="entry name" value="Endonuclease Chain A"/>
    <property type="match status" value="1"/>
</dbReference>
<dbReference type="GO" id="GO:0006281">
    <property type="term" value="P:DNA repair"/>
    <property type="evidence" value="ECO:0007669"/>
    <property type="project" value="TreeGrafter"/>
</dbReference>
<dbReference type="EMBL" id="CP000300">
    <property type="protein sequence ID" value="ABE53031.1"/>
    <property type="molecule type" value="Genomic_DNA"/>
</dbReference>
<feature type="domain" description="Helicase ATP-binding" evidence="3">
    <location>
        <begin position="269"/>
        <end position="421"/>
    </location>
</feature>
<sequence>MSDLSMKVFDNNAGLLDKYKEGSVVDIFEHYAEKGVHLKERVDSFFRMDIGTGYLFFSGFKETHDVFKRLIDNKVLKTITDDEEWDSKAPIRIVMGRETSKFTKEILLSIIKDDISTYDDETVELLEYLIKNNLIEFRVFLDRKFHVKIFSFYYQSSVFPDDLWAGSANFSKGGLTDNIELCIPMNVTGETRELFREWFDVLWRKANKDLNLLTIIKDVKESKYIYLHPMNFFTKLIHLLNKRYLLEDEVEGDENILLEFQNLSYYIVMERLQKYGGYILANSVGLGKSYVAGQAMKAYLKQNPDKKCLLIYPPRMKTEWNSYLEEFGISDKVDMISMGILQKPSYGEADEGIFDHRAYTDKYSLIVADEAHHYRNENNRRKNIVNLIKSNGKAEVLLLTATPVNLSSKDLFNLIDLFYQGENVTRFESQGIRELYDTTSRELKDSKYKFNKDLLEKIKRIEKELNLKITWRIVQDHFKEDLWKLSGVKSKYEEPDIREVSFTYPDEYKEKIFDNIVTFLKNLKYEPAKLWDGQGYKDDKNLQFWYKWQLYKRLESSLYAFYKSVYYLKIRFALYRESLEKGTWINGDNLDILPFELGKQEYHAIIDETRHRVIFDSFHEQDSSIQEQILFNHSNDLASIDEMLDTLKEVFGELEEIPYKDDNKIQNLKDILKNNLRDGKPTIVFSQYKDTIDYLYKSLNGDIEKIDYIHGSSDKSKDKLIDQFQKGDVDIILTTDILSEGVNIPRAVSIINFDLPYNPVLLVQRAGRALRITNPKKLLIYNFKPEAEIDKELALYDKLEVRLKTILDIVGLDFIVWLMDEKNIKEVHEEEKKQYLEKFGEYKERLATTDPDKLFSATLPDESKLDKVLRKAILRYHITEDVLEVINPEIKKPIYTVLNDEDDLFLIGKTGSRIKTINEIRESLKYVPEDARRLASADYSKIESQITSANAEIEKERTSSSLIGRKSKKLLNNIKEAKVKLESQDMCDCLDRVRELVEKQALLPDESGKVEKVVEHIISHPSIFKESVDDSIRNTEDWDDFTEISRKSLSVAGIELKAFIKYTGG</sequence>
<dbReference type="GO" id="GO:0031297">
    <property type="term" value="P:replication fork processing"/>
    <property type="evidence" value="ECO:0007669"/>
    <property type="project" value="TreeGrafter"/>
</dbReference>
<protein>
    <submittedName>
        <fullName evidence="5">Helicase-like protein</fullName>
    </submittedName>
</protein>
<dbReference type="PROSITE" id="PS51194">
    <property type="entry name" value="HELICASE_CTER"/>
    <property type="match status" value="1"/>
</dbReference>
<evidence type="ECO:0000313" key="6">
    <source>
        <dbReference type="Proteomes" id="UP000001979"/>
    </source>
</evidence>
<gene>
    <name evidence="5" type="ordered locus">Mbur_2162</name>
</gene>
<dbReference type="Gene3D" id="3.40.50.10810">
    <property type="entry name" value="Tandem AAA-ATPase domain"/>
    <property type="match status" value="1"/>
</dbReference>
<keyword evidence="2" id="KW-0175">Coiled coil</keyword>
<evidence type="ECO:0000256" key="2">
    <source>
        <dbReference type="SAM" id="Coils"/>
    </source>
</evidence>
<dbReference type="PROSITE" id="PS51192">
    <property type="entry name" value="HELICASE_ATP_BIND_1"/>
    <property type="match status" value="1"/>
</dbReference>
<dbReference type="PANTHER" id="PTHR45766:SF6">
    <property type="entry name" value="SWI_SNF-RELATED MATRIX-ASSOCIATED ACTIN-DEPENDENT REGULATOR OF CHROMATIN SUBFAMILY A-LIKE PROTEIN 1"/>
    <property type="match status" value="1"/>
</dbReference>
<proteinExistence type="predicted"/>
<name>Q12U45_METBU</name>
<dbReference type="InterPro" id="IPR006935">
    <property type="entry name" value="Helicase/UvrB_N"/>
</dbReference>
<dbReference type="STRING" id="259564.Mbur_2162"/>
<dbReference type="Proteomes" id="UP000001979">
    <property type="component" value="Chromosome"/>
</dbReference>
<evidence type="ECO:0000313" key="5">
    <source>
        <dbReference type="EMBL" id="ABE53031.1"/>
    </source>
</evidence>
<dbReference type="GO" id="GO:0003677">
    <property type="term" value="F:DNA binding"/>
    <property type="evidence" value="ECO:0007669"/>
    <property type="project" value="InterPro"/>
</dbReference>
<dbReference type="RefSeq" id="WP_011500168.1">
    <property type="nucleotide sequence ID" value="NC_007955.1"/>
</dbReference>
<dbReference type="InterPro" id="IPR001650">
    <property type="entry name" value="Helicase_C-like"/>
</dbReference>
<feature type="coiled-coil region" evidence="2">
    <location>
        <begin position="818"/>
        <end position="845"/>
    </location>
</feature>
<organism evidence="5 6">
    <name type="scientific">Methanococcoides burtonii (strain DSM 6242 / NBRC 107633 / OCM 468 / ACE-M)</name>
    <dbReference type="NCBI Taxonomy" id="259564"/>
    <lineage>
        <taxon>Archaea</taxon>
        <taxon>Methanobacteriati</taxon>
        <taxon>Methanobacteriota</taxon>
        <taxon>Stenosarchaea group</taxon>
        <taxon>Methanomicrobia</taxon>
        <taxon>Methanosarcinales</taxon>
        <taxon>Methanosarcinaceae</taxon>
        <taxon>Methanococcoides</taxon>
    </lineage>
</organism>
<dbReference type="OrthoDB" id="6396at2157"/>
<dbReference type="AlphaFoldDB" id="Q12U45"/>
<dbReference type="PANTHER" id="PTHR45766">
    <property type="entry name" value="DNA ANNEALING HELICASE AND ENDONUCLEASE ZRANB3 FAMILY MEMBER"/>
    <property type="match status" value="1"/>
</dbReference>
<feature type="domain" description="Helicase C-terminal" evidence="4">
    <location>
        <begin position="667"/>
        <end position="815"/>
    </location>
</feature>
<dbReference type="KEGG" id="mbu:Mbur_2162"/>
<dbReference type="InterPro" id="IPR027417">
    <property type="entry name" value="P-loop_NTPase"/>
</dbReference>
<keyword evidence="1" id="KW-0378">Hydrolase</keyword>
<evidence type="ECO:0000259" key="4">
    <source>
        <dbReference type="PROSITE" id="PS51194"/>
    </source>
</evidence>
<dbReference type="SUPFAM" id="SSF52540">
    <property type="entry name" value="P-loop containing nucleoside triphosphate hydrolases"/>
    <property type="match status" value="2"/>
</dbReference>
<dbReference type="InterPro" id="IPR014001">
    <property type="entry name" value="Helicase_ATP-bd"/>
</dbReference>
<dbReference type="GeneID" id="3997019"/>
<dbReference type="GO" id="GO:0016787">
    <property type="term" value="F:hydrolase activity"/>
    <property type="evidence" value="ECO:0007669"/>
    <property type="project" value="UniProtKB-KW"/>
</dbReference>
<accession>Q12U45</accession>
<dbReference type="CDD" id="cd18793">
    <property type="entry name" value="SF2_C_SNF"/>
    <property type="match status" value="1"/>
</dbReference>
<keyword evidence="6" id="KW-1185">Reference proteome</keyword>
<dbReference type="InterPro" id="IPR038718">
    <property type="entry name" value="SNF2-like_sf"/>
</dbReference>
<dbReference type="InterPro" id="IPR049730">
    <property type="entry name" value="SNF2/RAD54-like_C"/>
</dbReference>
<dbReference type="SMART" id="SM00487">
    <property type="entry name" value="DEXDc"/>
    <property type="match status" value="1"/>
</dbReference>
<dbReference type="SMART" id="SM00490">
    <property type="entry name" value="HELICc"/>
    <property type="match status" value="1"/>
</dbReference>
<dbReference type="GO" id="GO:0140097">
    <property type="term" value="F:catalytic activity, acting on DNA"/>
    <property type="evidence" value="ECO:0007669"/>
    <property type="project" value="UniProtKB-ARBA"/>
</dbReference>
<dbReference type="Pfam" id="PF04851">
    <property type="entry name" value="ResIII"/>
    <property type="match status" value="1"/>
</dbReference>
<dbReference type="GO" id="GO:0004386">
    <property type="term" value="F:helicase activity"/>
    <property type="evidence" value="ECO:0007669"/>
    <property type="project" value="UniProtKB-KW"/>
</dbReference>
<dbReference type="HOGENOM" id="CLU_267033_0_0_2"/>
<evidence type="ECO:0000256" key="1">
    <source>
        <dbReference type="ARBA" id="ARBA00022801"/>
    </source>
</evidence>
<dbReference type="GO" id="GO:0005524">
    <property type="term" value="F:ATP binding"/>
    <property type="evidence" value="ECO:0007669"/>
    <property type="project" value="InterPro"/>
</dbReference>
<reference evidence="6" key="1">
    <citation type="journal article" date="2009" name="ISME J.">
        <title>The genome sequence of the psychrophilic archaeon, Methanococcoides burtonii: the role of genome evolution in cold adaptation.</title>
        <authorList>
            <person name="Allen M.A."/>
            <person name="Lauro F.M."/>
            <person name="Williams T.J."/>
            <person name="Burg D."/>
            <person name="Siddiqui K.S."/>
            <person name="De Francisci D."/>
            <person name="Chong K.W."/>
            <person name="Pilak O."/>
            <person name="Chew H.H."/>
            <person name="De Maere M.Z."/>
            <person name="Ting L."/>
            <person name="Katrib M."/>
            <person name="Ng C."/>
            <person name="Sowers K.R."/>
            <person name="Galperin M.Y."/>
            <person name="Anderson I.J."/>
            <person name="Ivanova N."/>
            <person name="Dalin E."/>
            <person name="Martinez M."/>
            <person name="Lapidus A."/>
            <person name="Hauser L."/>
            <person name="Land M."/>
            <person name="Thomas T."/>
            <person name="Cavicchioli R."/>
        </authorList>
    </citation>
    <scope>NUCLEOTIDE SEQUENCE [LARGE SCALE GENOMIC DNA]</scope>
    <source>
        <strain evidence="6">DSM 6242 / NBRC 107633 / OCM 468 / ACE-M</strain>
    </source>
</reference>
<dbReference type="Pfam" id="PF00271">
    <property type="entry name" value="Helicase_C"/>
    <property type="match status" value="1"/>
</dbReference>
<evidence type="ECO:0000259" key="3">
    <source>
        <dbReference type="PROSITE" id="PS51192"/>
    </source>
</evidence>
<dbReference type="Gene3D" id="3.40.50.300">
    <property type="entry name" value="P-loop containing nucleotide triphosphate hydrolases"/>
    <property type="match status" value="1"/>
</dbReference>